<keyword evidence="2" id="KW-1185">Reference proteome</keyword>
<organism evidence="1 2">
    <name type="scientific">Natranaerovirga hydrolytica</name>
    <dbReference type="NCBI Taxonomy" id="680378"/>
    <lineage>
        <taxon>Bacteria</taxon>
        <taxon>Bacillati</taxon>
        <taxon>Bacillota</taxon>
        <taxon>Clostridia</taxon>
        <taxon>Lachnospirales</taxon>
        <taxon>Natranaerovirgaceae</taxon>
        <taxon>Natranaerovirga</taxon>
    </lineage>
</organism>
<dbReference type="Proteomes" id="UP000294545">
    <property type="component" value="Unassembled WGS sequence"/>
</dbReference>
<dbReference type="OrthoDB" id="2052409at2"/>
<dbReference type="EMBL" id="SMGQ01000016">
    <property type="protein sequence ID" value="TCK89045.1"/>
    <property type="molecule type" value="Genomic_DNA"/>
</dbReference>
<comment type="caution">
    <text evidence="1">The sequence shown here is derived from an EMBL/GenBank/DDBJ whole genome shotgun (WGS) entry which is preliminary data.</text>
</comment>
<reference evidence="1 2" key="1">
    <citation type="submission" date="2019-03" db="EMBL/GenBank/DDBJ databases">
        <title>Genomic Encyclopedia of Type Strains, Phase IV (KMG-IV): sequencing the most valuable type-strain genomes for metagenomic binning, comparative biology and taxonomic classification.</title>
        <authorList>
            <person name="Goeker M."/>
        </authorList>
    </citation>
    <scope>NUCLEOTIDE SEQUENCE [LARGE SCALE GENOMIC DNA]</scope>
    <source>
        <strain evidence="1 2">DSM 24176</strain>
    </source>
</reference>
<proteinExistence type="predicted"/>
<evidence type="ECO:0000313" key="2">
    <source>
        <dbReference type="Proteomes" id="UP000294545"/>
    </source>
</evidence>
<protein>
    <submittedName>
        <fullName evidence="1">Uncharacterized protein</fullName>
    </submittedName>
</protein>
<evidence type="ECO:0000313" key="1">
    <source>
        <dbReference type="EMBL" id="TCK89045.1"/>
    </source>
</evidence>
<accession>A0A4R1MAI7</accession>
<dbReference type="AlphaFoldDB" id="A0A4R1MAI7"/>
<gene>
    <name evidence="1" type="ORF">EDC19_2458</name>
</gene>
<sequence>MLIRYKKNKRTACYDSDSLLSAGKHETNPRLCGPFKSCGDCTYPSHGFICYSSEGNCLRTDMQKINQRRKMKA</sequence>
<name>A0A4R1MAI7_9FIRM</name>